<dbReference type="InterPro" id="IPR028150">
    <property type="entry name" value="Lustrin_cystein"/>
</dbReference>
<reference evidence="2" key="1">
    <citation type="submission" date="2023-07" db="EMBL/GenBank/DDBJ databases">
        <authorList>
            <consortium name="CYATHOMIX"/>
        </authorList>
    </citation>
    <scope>NUCLEOTIDE SEQUENCE</scope>
    <source>
        <strain evidence="2">N/A</strain>
    </source>
</reference>
<dbReference type="Proteomes" id="UP001176961">
    <property type="component" value="Unassembled WGS sequence"/>
</dbReference>
<sequence length="408" mass="44716">MISFCALLLVTASFGKVLSIAKDTNELIDPIKICSLPPNPGYGDCSAEPTNKFYFDVFELKCKAFLFLNCKGGNRNRFDSEIECVRVCHYTACRSGEIIALSTNSTPVNCKSSKCPENYRCSFDKVFKRHICCGFSNLDRSCPDNSVSYASPTARSALSCSPSPSTNNCPDDSICVKKEKTGHCCRPEKDFCPIGKTPQLDALSHRPIICNTIQSFCSEGYECIDPYRGSPWGYCCSAKVTGQCPNGNVLYLDPENGQPNVCTVGVTTCRSGYSCQSINHSIVGFCCKDPRKSKNDIIHKKPTKSENQNLVTKHLADDSLTVGNHLDSSSAAHLVHTYAYDLMTVLSCPYELIPSYMANSQIIMECTKTDEITNSCPAPAKCVKAPRDVLKRSVCCSSTMPPRPSDIV</sequence>
<dbReference type="AlphaFoldDB" id="A0AA36MEV1"/>
<evidence type="ECO:0000313" key="3">
    <source>
        <dbReference type="Proteomes" id="UP001176961"/>
    </source>
</evidence>
<dbReference type="PANTHER" id="PTHR46339:SF14">
    <property type="entry name" value="BPTI_KUNITZ INHIBITOR DOMAIN-CONTAINING PROTEIN"/>
    <property type="match status" value="1"/>
</dbReference>
<dbReference type="SMART" id="SM00289">
    <property type="entry name" value="WR1"/>
    <property type="match status" value="5"/>
</dbReference>
<comment type="caution">
    <text evidence="2">The sequence shown here is derived from an EMBL/GenBank/DDBJ whole genome shotgun (WGS) entry which is preliminary data.</text>
</comment>
<feature type="domain" description="BPTI/Kunitz inhibitor" evidence="1">
    <location>
        <begin position="34"/>
        <end position="88"/>
    </location>
</feature>
<dbReference type="EMBL" id="CATQJL010000316">
    <property type="protein sequence ID" value="CAJ0606847.1"/>
    <property type="molecule type" value="Genomic_DNA"/>
</dbReference>
<dbReference type="Pfam" id="PF14625">
    <property type="entry name" value="Lustrin_cystein"/>
    <property type="match status" value="3"/>
</dbReference>
<evidence type="ECO:0000313" key="2">
    <source>
        <dbReference type="EMBL" id="CAJ0606847.1"/>
    </source>
</evidence>
<dbReference type="Gene3D" id="4.10.410.10">
    <property type="entry name" value="Pancreatic trypsin inhibitor Kunitz domain"/>
    <property type="match status" value="1"/>
</dbReference>
<dbReference type="InterPro" id="IPR053014">
    <property type="entry name" value="Cuticle_assoc_divergent"/>
</dbReference>
<dbReference type="Pfam" id="PF00014">
    <property type="entry name" value="Kunitz_BPTI"/>
    <property type="match status" value="1"/>
</dbReference>
<dbReference type="InterPro" id="IPR036880">
    <property type="entry name" value="Kunitz_BPTI_sf"/>
</dbReference>
<protein>
    <recommendedName>
        <fullName evidence="1">BPTI/Kunitz inhibitor domain-containing protein</fullName>
    </recommendedName>
</protein>
<keyword evidence="3" id="KW-1185">Reference proteome</keyword>
<proteinExistence type="predicted"/>
<gene>
    <name evidence="2" type="ORF">CYNAS_LOCUS18830</name>
</gene>
<dbReference type="InterPro" id="IPR002223">
    <property type="entry name" value="Kunitz_BPTI"/>
</dbReference>
<dbReference type="PANTHER" id="PTHR46339">
    <property type="entry name" value="PROTEIN CBG15282-RELATED"/>
    <property type="match status" value="1"/>
</dbReference>
<dbReference type="InterPro" id="IPR006150">
    <property type="entry name" value="Cys_repeat_1"/>
</dbReference>
<dbReference type="GO" id="GO:0004867">
    <property type="term" value="F:serine-type endopeptidase inhibitor activity"/>
    <property type="evidence" value="ECO:0007669"/>
    <property type="project" value="InterPro"/>
</dbReference>
<dbReference type="PROSITE" id="PS50279">
    <property type="entry name" value="BPTI_KUNITZ_2"/>
    <property type="match status" value="1"/>
</dbReference>
<name>A0AA36MEV1_CYLNA</name>
<accession>A0AA36MEV1</accession>
<dbReference type="SUPFAM" id="SSF57362">
    <property type="entry name" value="BPTI-like"/>
    <property type="match status" value="1"/>
</dbReference>
<dbReference type="SMART" id="SM00131">
    <property type="entry name" value="KU"/>
    <property type="match status" value="1"/>
</dbReference>
<organism evidence="2 3">
    <name type="scientific">Cylicocyclus nassatus</name>
    <name type="common">Nematode worm</name>
    <dbReference type="NCBI Taxonomy" id="53992"/>
    <lineage>
        <taxon>Eukaryota</taxon>
        <taxon>Metazoa</taxon>
        <taxon>Ecdysozoa</taxon>
        <taxon>Nematoda</taxon>
        <taxon>Chromadorea</taxon>
        <taxon>Rhabditida</taxon>
        <taxon>Rhabditina</taxon>
        <taxon>Rhabditomorpha</taxon>
        <taxon>Strongyloidea</taxon>
        <taxon>Strongylidae</taxon>
        <taxon>Cylicocyclus</taxon>
    </lineage>
</organism>
<evidence type="ECO:0000259" key="1">
    <source>
        <dbReference type="PROSITE" id="PS50279"/>
    </source>
</evidence>